<protein>
    <submittedName>
        <fullName evidence="1">PEP-CTERM sorting domain-containing protein</fullName>
    </submittedName>
</protein>
<dbReference type="EMBL" id="CP065053">
    <property type="protein sequence ID" value="QPI50949.1"/>
    <property type="molecule type" value="Genomic_DNA"/>
</dbReference>
<reference evidence="1 2" key="1">
    <citation type="submission" date="2020-11" db="EMBL/GenBank/DDBJ databases">
        <authorList>
            <person name="Sun Q."/>
        </authorList>
    </citation>
    <scope>NUCLEOTIDE SEQUENCE [LARGE SCALE GENOMIC DNA]</scope>
    <source>
        <strain evidence="1 2">P8398</strain>
    </source>
</reference>
<evidence type="ECO:0000313" key="2">
    <source>
        <dbReference type="Proteomes" id="UP000662888"/>
    </source>
</evidence>
<dbReference type="NCBIfam" id="TIGR02595">
    <property type="entry name" value="PEP_CTERM"/>
    <property type="match status" value="1"/>
</dbReference>
<name>A0AA48WGF9_9BURK</name>
<evidence type="ECO:0000313" key="1">
    <source>
        <dbReference type="EMBL" id="QPI50949.1"/>
    </source>
</evidence>
<keyword evidence="2" id="KW-1185">Reference proteome</keyword>
<accession>A0AA48WGF9</accession>
<sequence length="32" mass="3366">MSTTAVPEPHSFARMLGGLALVGGLARRRNKA</sequence>
<dbReference type="Proteomes" id="UP000662888">
    <property type="component" value="Chromosome"/>
</dbReference>
<dbReference type="RefSeq" id="WP_206090603.1">
    <property type="nucleotide sequence ID" value="NZ_CP065053.1"/>
</dbReference>
<organism evidence="1 2">
    <name type="scientific">Massilia antarctica</name>
    <dbReference type="NCBI Taxonomy" id="2765360"/>
    <lineage>
        <taxon>Bacteria</taxon>
        <taxon>Pseudomonadati</taxon>
        <taxon>Pseudomonadota</taxon>
        <taxon>Betaproteobacteria</taxon>
        <taxon>Burkholderiales</taxon>
        <taxon>Oxalobacteraceae</taxon>
        <taxon>Telluria group</taxon>
        <taxon>Massilia</taxon>
    </lineage>
</organism>
<dbReference type="InterPro" id="IPR013424">
    <property type="entry name" value="Ice-binding_C"/>
</dbReference>
<gene>
    <name evidence="1" type="ORF">IV454_05155</name>
</gene>
<proteinExistence type="predicted"/>